<sequence>MPYVMTHSPSGTLLACIQRNSYKLAYYGLLIWEHPPSLVQMSEALAEAAIEQGDPAGSLESWSSRELSEHEIKMANVKLRNDPSRVVAFRDGVLSVESSVQSE</sequence>
<dbReference type="KEGG" id="cohn:KCTCHS21_31000"/>
<dbReference type="OrthoDB" id="2679144at2"/>
<proteinExistence type="predicted"/>
<accession>A0A3T1D6K5</accession>
<evidence type="ECO:0000313" key="2">
    <source>
        <dbReference type="Proteomes" id="UP000289856"/>
    </source>
</evidence>
<organism evidence="1 2">
    <name type="scientific">Cohnella abietis</name>
    <dbReference type="NCBI Taxonomy" id="2507935"/>
    <lineage>
        <taxon>Bacteria</taxon>
        <taxon>Bacillati</taxon>
        <taxon>Bacillota</taxon>
        <taxon>Bacilli</taxon>
        <taxon>Bacillales</taxon>
        <taxon>Paenibacillaceae</taxon>
        <taxon>Cohnella</taxon>
    </lineage>
</organism>
<reference evidence="1 2" key="1">
    <citation type="submission" date="2019-01" db="EMBL/GenBank/DDBJ databases">
        <title>Complete genome sequence of Cohnella hallensis HS21 isolated from Korean fir (Abies koreana) rhizospheric soil.</title>
        <authorList>
            <person name="Jiang L."/>
            <person name="Kang S.W."/>
            <person name="Kim S."/>
            <person name="Jung J."/>
            <person name="Kim C.Y."/>
            <person name="Kim D.H."/>
            <person name="Kim S.W."/>
            <person name="Lee J."/>
        </authorList>
    </citation>
    <scope>NUCLEOTIDE SEQUENCE [LARGE SCALE GENOMIC DNA]</scope>
    <source>
        <strain evidence="1 2">HS21</strain>
    </source>
</reference>
<dbReference type="AlphaFoldDB" id="A0A3T1D6K5"/>
<evidence type="ECO:0000313" key="1">
    <source>
        <dbReference type="EMBL" id="BBI33701.1"/>
    </source>
</evidence>
<gene>
    <name evidence="1" type="ORF">KCTCHS21_31000</name>
</gene>
<dbReference type="EMBL" id="AP019400">
    <property type="protein sequence ID" value="BBI33701.1"/>
    <property type="molecule type" value="Genomic_DNA"/>
</dbReference>
<protein>
    <submittedName>
        <fullName evidence="1">Uncharacterized protein</fullName>
    </submittedName>
</protein>
<keyword evidence="2" id="KW-1185">Reference proteome</keyword>
<dbReference type="Proteomes" id="UP000289856">
    <property type="component" value="Chromosome"/>
</dbReference>
<name>A0A3T1D6K5_9BACL</name>
<dbReference type="RefSeq" id="WP_130609827.1">
    <property type="nucleotide sequence ID" value="NZ_AP019400.1"/>
</dbReference>